<reference evidence="4" key="1">
    <citation type="journal article" date="2021" name="Nat. Commun.">
        <title>Genetic determinants of endophytism in the Arabidopsis root mycobiome.</title>
        <authorList>
            <person name="Mesny F."/>
            <person name="Miyauchi S."/>
            <person name="Thiergart T."/>
            <person name="Pickel B."/>
            <person name="Atanasova L."/>
            <person name="Karlsson M."/>
            <person name="Huettel B."/>
            <person name="Barry K.W."/>
            <person name="Haridas S."/>
            <person name="Chen C."/>
            <person name="Bauer D."/>
            <person name="Andreopoulos W."/>
            <person name="Pangilinan J."/>
            <person name="LaButti K."/>
            <person name="Riley R."/>
            <person name="Lipzen A."/>
            <person name="Clum A."/>
            <person name="Drula E."/>
            <person name="Henrissat B."/>
            <person name="Kohler A."/>
            <person name="Grigoriev I.V."/>
            <person name="Martin F.M."/>
            <person name="Hacquard S."/>
        </authorList>
    </citation>
    <scope>NUCLEOTIDE SEQUENCE</scope>
    <source>
        <strain evidence="4">MPI-CAGE-AT-0147</strain>
    </source>
</reference>
<dbReference type="AlphaFoldDB" id="A0A9P9DNY7"/>
<dbReference type="Pfam" id="PF07716">
    <property type="entry name" value="bZIP_2"/>
    <property type="match status" value="1"/>
</dbReference>
<accession>A0A9P9DNY7</accession>
<feature type="region of interest" description="Disordered" evidence="2">
    <location>
        <begin position="136"/>
        <end position="165"/>
    </location>
</feature>
<comment type="caution">
    <text evidence="4">The sequence shown here is derived from an EMBL/GenBank/DDBJ whole genome shotgun (WGS) entry which is preliminary data.</text>
</comment>
<dbReference type="OrthoDB" id="2257100at2759"/>
<dbReference type="PROSITE" id="PS00036">
    <property type="entry name" value="BZIP_BASIC"/>
    <property type="match status" value="1"/>
</dbReference>
<feature type="compositionally biased region" description="Low complexity" evidence="2">
    <location>
        <begin position="177"/>
        <end position="189"/>
    </location>
</feature>
<dbReference type="InterPro" id="IPR004827">
    <property type="entry name" value="bZIP"/>
</dbReference>
<feature type="region of interest" description="Disordered" evidence="2">
    <location>
        <begin position="177"/>
        <end position="211"/>
    </location>
</feature>
<name>A0A9P9DNY7_9HYPO</name>
<dbReference type="Gene3D" id="1.20.5.170">
    <property type="match status" value="1"/>
</dbReference>
<dbReference type="SUPFAM" id="SSF57959">
    <property type="entry name" value="Leucine zipper domain"/>
    <property type="match status" value="1"/>
</dbReference>
<dbReference type="GO" id="GO:0003700">
    <property type="term" value="F:DNA-binding transcription factor activity"/>
    <property type="evidence" value="ECO:0007669"/>
    <property type="project" value="InterPro"/>
</dbReference>
<keyword evidence="1" id="KW-0175">Coiled coil</keyword>
<dbReference type="InterPro" id="IPR046347">
    <property type="entry name" value="bZIP_sf"/>
</dbReference>
<organism evidence="4 5">
    <name type="scientific">Dactylonectria macrodidyma</name>
    <dbReference type="NCBI Taxonomy" id="307937"/>
    <lineage>
        <taxon>Eukaryota</taxon>
        <taxon>Fungi</taxon>
        <taxon>Dikarya</taxon>
        <taxon>Ascomycota</taxon>
        <taxon>Pezizomycotina</taxon>
        <taxon>Sordariomycetes</taxon>
        <taxon>Hypocreomycetidae</taxon>
        <taxon>Hypocreales</taxon>
        <taxon>Nectriaceae</taxon>
        <taxon>Dactylonectria</taxon>
    </lineage>
</organism>
<sequence>MLIRVVLQPSLRHVLPAAPTLRRCQPALLDLGCDYYDFAAAGAFDFGAAPDLLLTGADGNWLAPGSLLDSALDLELELSADTVLIPDMATQTQTQMTPPLGMSGQFLQLEDDFLTQERLSQETVNILASTLEQPSSIPASVNPIKPASTSSTTTPATDSPSYAPTSSGFSTFALNLSSQQASPGSSSGSTKRKADNSSPEADATLKRQRNTLAARKYRQKRLDRIAELELALADVTSDRDDLRLKLVRREAEVDALREMLGRK</sequence>
<proteinExistence type="predicted"/>
<evidence type="ECO:0000313" key="5">
    <source>
        <dbReference type="Proteomes" id="UP000738349"/>
    </source>
</evidence>
<protein>
    <recommendedName>
        <fullName evidence="3">BZIP domain-containing protein</fullName>
    </recommendedName>
</protein>
<feature type="domain" description="BZIP" evidence="3">
    <location>
        <begin position="206"/>
        <end position="220"/>
    </location>
</feature>
<dbReference type="EMBL" id="JAGMUV010000023">
    <property type="protein sequence ID" value="KAH7122949.1"/>
    <property type="molecule type" value="Genomic_DNA"/>
</dbReference>
<gene>
    <name evidence="4" type="ORF">EDB81DRAFT_861171</name>
</gene>
<dbReference type="Proteomes" id="UP000738349">
    <property type="component" value="Unassembled WGS sequence"/>
</dbReference>
<keyword evidence="5" id="KW-1185">Reference proteome</keyword>
<evidence type="ECO:0000313" key="4">
    <source>
        <dbReference type="EMBL" id="KAH7122949.1"/>
    </source>
</evidence>
<evidence type="ECO:0000256" key="2">
    <source>
        <dbReference type="SAM" id="MobiDB-lite"/>
    </source>
</evidence>
<evidence type="ECO:0000259" key="3">
    <source>
        <dbReference type="PROSITE" id="PS00036"/>
    </source>
</evidence>
<dbReference type="CDD" id="cd12193">
    <property type="entry name" value="bZIP_GCN4"/>
    <property type="match status" value="1"/>
</dbReference>
<feature type="compositionally biased region" description="Low complexity" evidence="2">
    <location>
        <begin position="146"/>
        <end position="165"/>
    </location>
</feature>
<evidence type="ECO:0000256" key="1">
    <source>
        <dbReference type="SAM" id="Coils"/>
    </source>
</evidence>
<feature type="coiled-coil region" evidence="1">
    <location>
        <begin position="225"/>
        <end position="259"/>
    </location>
</feature>